<dbReference type="SUPFAM" id="SSF48403">
    <property type="entry name" value="Ankyrin repeat"/>
    <property type="match status" value="1"/>
</dbReference>
<evidence type="ECO:0000313" key="6">
    <source>
        <dbReference type="Proteomes" id="UP000289340"/>
    </source>
</evidence>
<feature type="transmembrane region" description="Helical" evidence="2">
    <location>
        <begin position="462"/>
        <end position="480"/>
    </location>
</feature>
<keyword evidence="2" id="KW-0472">Membrane</keyword>
<dbReference type="InterPro" id="IPR036770">
    <property type="entry name" value="Ankyrin_rpt-contain_sf"/>
</dbReference>
<reference evidence="4" key="1">
    <citation type="submission" date="2014-07" db="EMBL/GenBank/DDBJ databases">
        <title>Identification of a novel salt tolerance gene in wild soybean by whole-genome sequencing.</title>
        <authorList>
            <person name="Lam H.-M."/>
            <person name="Qi X."/>
            <person name="Li M.-W."/>
            <person name="Liu X."/>
            <person name="Xie M."/>
            <person name="Ni M."/>
            <person name="Xu X."/>
        </authorList>
    </citation>
    <scope>NUCLEOTIDE SEQUENCE [LARGE SCALE GENOMIC DNA]</scope>
    <source>
        <tissue evidence="4">Root</tissue>
    </source>
</reference>
<evidence type="ECO:0000313" key="4">
    <source>
        <dbReference type="EMBL" id="KHN28408.1"/>
    </source>
</evidence>
<evidence type="ECO:0000256" key="2">
    <source>
        <dbReference type="SAM" id="Phobius"/>
    </source>
</evidence>
<dbReference type="InterPro" id="IPR002110">
    <property type="entry name" value="Ankyrin_rpt"/>
</dbReference>
<dbReference type="AlphaFoldDB" id="A0A0B2R905"/>
<keyword evidence="2" id="KW-1133">Transmembrane helix</keyword>
<protein>
    <submittedName>
        <fullName evidence="4">Ankyrin repeat-containing protein</fullName>
    </submittedName>
</protein>
<feature type="transmembrane region" description="Helical" evidence="2">
    <location>
        <begin position="500"/>
        <end position="521"/>
    </location>
</feature>
<dbReference type="Proteomes" id="UP000053555">
    <property type="component" value="Unassembled WGS sequence"/>
</dbReference>
<feature type="transmembrane region" description="Helical" evidence="2">
    <location>
        <begin position="573"/>
        <end position="592"/>
    </location>
</feature>
<reference evidence="5 6" key="2">
    <citation type="submission" date="2018-09" db="EMBL/GenBank/DDBJ databases">
        <title>A high-quality reference genome of wild soybean provides a powerful tool to mine soybean genomes.</title>
        <authorList>
            <person name="Xie M."/>
            <person name="Chung C.Y.L."/>
            <person name="Li M.-W."/>
            <person name="Wong F.-L."/>
            <person name="Chan T.-F."/>
            <person name="Lam H.-M."/>
        </authorList>
    </citation>
    <scope>NUCLEOTIDE SEQUENCE [LARGE SCALE GENOMIC DNA]</scope>
    <source>
        <strain evidence="6">cv. W05</strain>
        <tissue evidence="5">Hypocotyl of etiolated seedlings</tissue>
    </source>
</reference>
<dbReference type="Pfam" id="PF13962">
    <property type="entry name" value="PGG"/>
    <property type="match status" value="1"/>
</dbReference>
<dbReference type="InterPro" id="IPR026961">
    <property type="entry name" value="PGG_dom"/>
</dbReference>
<dbReference type="PANTHER" id="PTHR24177:SF365">
    <property type="entry name" value="ANKYRIN REPEAT-CONTAINING PROTEIN NPR4-LIKE ISOFORM X1"/>
    <property type="match status" value="1"/>
</dbReference>
<proteinExistence type="predicted"/>
<organism evidence="4">
    <name type="scientific">Glycine soja</name>
    <name type="common">Wild soybean</name>
    <dbReference type="NCBI Taxonomy" id="3848"/>
    <lineage>
        <taxon>Eukaryota</taxon>
        <taxon>Viridiplantae</taxon>
        <taxon>Streptophyta</taxon>
        <taxon>Embryophyta</taxon>
        <taxon>Tracheophyta</taxon>
        <taxon>Spermatophyta</taxon>
        <taxon>Magnoliopsida</taxon>
        <taxon>eudicotyledons</taxon>
        <taxon>Gunneridae</taxon>
        <taxon>Pentapetalae</taxon>
        <taxon>rosids</taxon>
        <taxon>fabids</taxon>
        <taxon>Fabales</taxon>
        <taxon>Fabaceae</taxon>
        <taxon>Papilionoideae</taxon>
        <taxon>50 kb inversion clade</taxon>
        <taxon>NPAAA clade</taxon>
        <taxon>indigoferoid/millettioid clade</taxon>
        <taxon>Phaseoleae</taxon>
        <taxon>Glycine</taxon>
        <taxon>Glycine subgen. Soja</taxon>
    </lineage>
</organism>
<dbReference type="SMART" id="SM00248">
    <property type="entry name" value="ANK"/>
    <property type="match status" value="4"/>
</dbReference>
<feature type="domain" description="PGG" evidence="3">
    <location>
        <begin position="453"/>
        <end position="563"/>
    </location>
</feature>
<evidence type="ECO:0000256" key="1">
    <source>
        <dbReference type="ARBA" id="ARBA00004413"/>
    </source>
</evidence>
<name>A0A0B2R905_GLYSO</name>
<comment type="subcellular location">
    <subcellularLocation>
        <location evidence="1">Cell membrane</location>
        <topology evidence="1">Peripheral membrane protein</topology>
        <orientation evidence="1">Cytoplasmic side</orientation>
    </subcellularLocation>
</comment>
<sequence length="616" mass="68971">MSFEDVNAAVSEFARRFNHSHYHPLHLAILKGDWESTKAFLDNDPSALTAKVTAIGGTALHAAAVGGQWQIIEKLVQHVPAQVLSDLDLMGCTCLHYVAMGESTSAAKALVAKNPSLTQLTDKKGFTPLIYSITSSKCKEMVWYFVLNTTDEEPGCPFSGPSADQLVALLTAAGFHDITMYLLQRYPNLATLSDSNGSIILNVLSKLPTEFQSGNKLGFWKRCIYHCVPNELDFLPPSHLRGNLKDSYGNSSHHQSHFGGTIWNAIQNIVPGIKLVRETKLRHISSVRLVEFVCRQVSTTNDSEFWQSHMSADIIFNATSSGIVEILRICFQFFPDLVWTHMPHEGFVAQIAIKNRQEKVFSLICEMPIVCKFLILALDESQNTTSHLAARFASPQLASISGAAFQMQKELQWFKEVEKWDHPLHKEVKAKDGKTPWQLFREEHKPLLEEAKNWMKDTSNSCMLVATLIATVVFAASITVPGGNNQDKGFPIYLLDNTFMVFIVSDTLALFSSMASLLMFLSILTARYTEEDFLRRLPERIILGLASLFFSIVTTMIAFGAALDLLLRERLQWVAIPIALLACVPVALFARLQLPLFIQMIISTYGSRIYHHQSLW</sequence>
<dbReference type="Proteomes" id="UP000289340">
    <property type="component" value="Chromosome 18"/>
</dbReference>
<dbReference type="EMBL" id="QZWG01000018">
    <property type="protein sequence ID" value="RZB51240.1"/>
    <property type="molecule type" value="Genomic_DNA"/>
</dbReference>
<accession>A0A0B2R905</accession>
<keyword evidence="2" id="KW-0812">Transmembrane</keyword>
<gene>
    <name evidence="5" type="ORF">D0Y65_047876</name>
    <name evidence="4" type="ORF">glysoja_041965</name>
</gene>
<evidence type="ECO:0000259" key="3">
    <source>
        <dbReference type="Pfam" id="PF13962"/>
    </source>
</evidence>
<dbReference type="Gramene" id="XM_028357140.1">
    <property type="protein sequence ID" value="XP_028212941.1"/>
    <property type="gene ID" value="LOC114395379"/>
</dbReference>
<dbReference type="Gene3D" id="1.25.40.20">
    <property type="entry name" value="Ankyrin repeat-containing domain"/>
    <property type="match status" value="1"/>
</dbReference>
<dbReference type="GO" id="GO:0005886">
    <property type="term" value="C:plasma membrane"/>
    <property type="evidence" value="ECO:0007669"/>
    <property type="project" value="UniProtKB-SubCell"/>
</dbReference>
<dbReference type="Pfam" id="PF12796">
    <property type="entry name" value="Ank_2"/>
    <property type="match status" value="1"/>
</dbReference>
<dbReference type="EMBL" id="KN652811">
    <property type="protein sequence ID" value="KHN28408.1"/>
    <property type="molecule type" value="Genomic_DNA"/>
</dbReference>
<evidence type="ECO:0000313" key="5">
    <source>
        <dbReference type="EMBL" id="RZB51240.1"/>
    </source>
</evidence>
<dbReference type="PANTHER" id="PTHR24177">
    <property type="entry name" value="CASKIN"/>
    <property type="match status" value="1"/>
</dbReference>
<keyword evidence="6" id="KW-1185">Reference proteome</keyword>
<feature type="transmembrane region" description="Helical" evidence="2">
    <location>
        <begin position="542"/>
        <end position="567"/>
    </location>
</feature>